<dbReference type="Proteomes" id="UP000592820">
    <property type="component" value="Unassembled WGS sequence"/>
</dbReference>
<proteinExistence type="predicted"/>
<dbReference type="EMBL" id="VOMC01000028">
    <property type="protein sequence ID" value="NVI06906.1"/>
    <property type="molecule type" value="Genomic_DNA"/>
</dbReference>
<name>A0A7W8L9Q8_9BURK</name>
<keyword evidence="1" id="KW-0812">Transmembrane</keyword>
<organism evidence="2 4">
    <name type="scientific">Paraburkholderia youngii</name>
    <dbReference type="NCBI Taxonomy" id="2782701"/>
    <lineage>
        <taxon>Bacteria</taxon>
        <taxon>Pseudomonadati</taxon>
        <taxon>Pseudomonadota</taxon>
        <taxon>Betaproteobacteria</taxon>
        <taxon>Burkholderiales</taxon>
        <taxon>Burkholderiaceae</taxon>
        <taxon>Paraburkholderia</taxon>
    </lineage>
</organism>
<dbReference type="Proteomes" id="UP000821598">
    <property type="component" value="Unassembled WGS sequence"/>
</dbReference>
<reference evidence="3 5" key="1">
    <citation type="submission" date="2019-08" db="EMBL/GenBank/DDBJ databases">
        <title>Paraburkholderia simonii sp. nov. and P. youngii sp. nov. Brazilian and Mexican Mimosa-associated rhizobia.</title>
        <authorList>
            <person name="Mavima L."/>
            <person name="Beukes C.W."/>
            <person name="Palmer M."/>
            <person name="De Meyer S.E."/>
            <person name="James E.K."/>
            <person name="Maluk M."/>
            <person name="Avontuur J.R."/>
            <person name="Chan W.Y."/>
            <person name="Venter S.N."/>
            <person name="Steenkamp E.T."/>
        </authorList>
    </citation>
    <scope>NUCLEOTIDE SEQUENCE [LARGE SCALE GENOMIC DNA]</scope>
    <source>
        <strain evidence="3 5">JPY454</strain>
    </source>
</reference>
<keyword evidence="5" id="KW-1185">Reference proteome</keyword>
<evidence type="ECO:0000313" key="5">
    <source>
        <dbReference type="Proteomes" id="UP000821598"/>
    </source>
</evidence>
<gene>
    <name evidence="3" type="ORF">FSB64_24740</name>
    <name evidence="2" type="ORF">HDG41_003779</name>
</gene>
<dbReference type="RefSeq" id="WP_176368176.1">
    <property type="nucleotide sequence ID" value="NZ_JACHDE010000006.1"/>
</dbReference>
<evidence type="ECO:0000256" key="1">
    <source>
        <dbReference type="SAM" id="Phobius"/>
    </source>
</evidence>
<dbReference type="AlphaFoldDB" id="A0A7W8L9Q8"/>
<keyword evidence="1" id="KW-0472">Membrane</keyword>
<evidence type="ECO:0000313" key="2">
    <source>
        <dbReference type="EMBL" id="MBB5401696.1"/>
    </source>
</evidence>
<accession>A0A7W8L9Q8</accession>
<dbReference type="EMBL" id="JACHDE010000006">
    <property type="protein sequence ID" value="MBB5401696.1"/>
    <property type="molecule type" value="Genomic_DNA"/>
</dbReference>
<keyword evidence="1" id="KW-1133">Transmembrane helix</keyword>
<feature type="transmembrane region" description="Helical" evidence="1">
    <location>
        <begin position="46"/>
        <end position="70"/>
    </location>
</feature>
<reference evidence="2 4" key="2">
    <citation type="submission" date="2020-08" db="EMBL/GenBank/DDBJ databases">
        <title>Genomic Encyclopedia of Type Strains, Phase IV (KMG-V): Genome sequencing to study the core and pangenomes of soil and plant-associated prokaryotes.</title>
        <authorList>
            <person name="Whitman W."/>
        </authorList>
    </citation>
    <scope>NUCLEOTIDE SEQUENCE [LARGE SCALE GENOMIC DNA]</scope>
    <source>
        <strain evidence="2 4">JPY162</strain>
    </source>
</reference>
<evidence type="ECO:0000313" key="4">
    <source>
        <dbReference type="Proteomes" id="UP000592820"/>
    </source>
</evidence>
<protein>
    <submittedName>
        <fullName evidence="2">Uncharacterized protein</fullName>
    </submittedName>
</protein>
<comment type="caution">
    <text evidence="2">The sequence shown here is derived from an EMBL/GenBank/DDBJ whole genome shotgun (WGS) entry which is preliminary data.</text>
</comment>
<evidence type="ECO:0000313" key="3">
    <source>
        <dbReference type="EMBL" id="NVI06906.1"/>
    </source>
</evidence>
<sequence>MEHAIRKRIDRMFSRDKRMAQIALLLLWATVGYVYFAVTSQTADAAVRLALSIGAGAVLVFNSASIIAMIRHYREDKDHIYGLDIRHLDANRAAKAELAGRGDGSFSPAAD</sequence>